<proteinExistence type="predicted"/>
<comment type="caution">
    <text evidence="2">The sequence shown here is derived from an EMBL/GenBank/DDBJ whole genome shotgun (WGS) entry which is preliminary data.</text>
</comment>
<protein>
    <submittedName>
        <fullName evidence="2">Uncharacterized protein</fullName>
    </submittedName>
</protein>
<sequence length="146" mass="15121">MQATGPMRKATVAMYAGAALTLVAVLALVVDQSGGGLARHLHDTYPGRAPGWLDMATASIAGYLYTLYGAGFVLWLWMARKAGKGTRSLRIAATAAFVVGSVLLVYNFSQPHPLAVTVTGALPCLSGLAAVAFLWAGRATPKSVTA</sequence>
<feature type="transmembrane region" description="Helical" evidence="1">
    <location>
        <begin position="114"/>
        <end position="136"/>
    </location>
</feature>
<keyword evidence="1" id="KW-0812">Transmembrane</keyword>
<feature type="transmembrane region" description="Helical" evidence="1">
    <location>
        <begin position="12"/>
        <end position="30"/>
    </location>
</feature>
<evidence type="ECO:0000256" key="1">
    <source>
        <dbReference type="SAM" id="Phobius"/>
    </source>
</evidence>
<accession>A0ABW6T364</accession>
<gene>
    <name evidence="2" type="ORF">ACFYXI_38555</name>
</gene>
<dbReference type="EMBL" id="JBIASD010000048">
    <property type="protein sequence ID" value="MFF3671502.1"/>
    <property type="molecule type" value="Genomic_DNA"/>
</dbReference>
<keyword evidence="3" id="KW-1185">Reference proteome</keyword>
<feature type="transmembrane region" description="Helical" evidence="1">
    <location>
        <begin position="55"/>
        <end position="77"/>
    </location>
</feature>
<keyword evidence="1" id="KW-0472">Membrane</keyword>
<dbReference type="Proteomes" id="UP001602013">
    <property type="component" value="Unassembled WGS sequence"/>
</dbReference>
<evidence type="ECO:0000313" key="3">
    <source>
        <dbReference type="Proteomes" id="UP001602013"/>
    </source>
</evidence>
<evidence type="ECO:0000313" key="2">
    <source>
        <dbReference type="EMBL" id="MFF3671502.1"/>
    </source>
</evidence>
<reference evidence="2 3" key="1">
    <citation type="submission" date="2024-10" db="EMBL/GenBank/DDBJ databases">
        <title>The Natural Products Discovery Center: Release of the First 8490 Sequenced Strains for Exploring Actinobacteria Biosynthetic Diversity.</title>
        <authorList>
            <person name="Kalkreuter E."/>
            <person name="Kautsar S.A."/>
            <person name="Yang D."/>
            <person name="Bader C.D."/>
            <person name="Teijaro C.N."/>
            <person name="Fluegel L."/>
            <person name="Davis C.M."/>
            <person name="Simpson J.R."/>
            <person name="Lauterbach L."/>
            <person name="Steele A.D."/>
            <person name="Gui C."/>
            <person name="Meng S."/>
            <person name="Li G."/>
            <person name="Viehrig K."/>
            <person name="Ye F."/>
            <person name="Su P."/>
            <person name="Kiefer A.F."/>
            <person name="Nichols A."/>
            <person name="Cepeda A.J."/>
            <person name="Yan W."/>
            <person name="Fan B."/>
            <person name="Jiang Y."/>
            <person name="Adhikari A."/>
            <person name="Zheng C.-J."/>
            <person name="Schuster L."/>
            <person name="Cowan T.M."/>
            <person name="Smanski M.J."/>
            <person name="Chevrette M.G."/>
            <person name="De Carvalho L.P.S."/>
            <person name="Shen B."/>
        </authorList>
    </citation>
    <scope>NUCLEOTIDE SEQUENCE [LARGE SCALE GENOMIC DNA]</scope>
    <source>
        <strain evidence="2 3">NPDC002173</strain>
    </source>
</reference>
<dbReference type="RefSeq" id="WP_387417678.1">
    <property type="nucleotide sequence ID" value="NZ_CP191998.1"/>
</dbReference>
<organism evidence="2 3">
    <name type="scientific">Microtetraspora malaysiensis</name>
    <dbReference type="NCBI Taxonomy" id="161358"/>
    <lineage>
        <taxon>Bacteria</taxon>
        <taxon>Bacillati</taxon>
        <taxon>Actinomycetota</taxon>
        <taxon>Actinomycetes</taxon>
        <taxon>Streptosporangiales</taxon>
        <taxon>Streptosporangiaceae</taxon>
        <taxon>Microtetraspora</taxon>
    </lineage>
</organism>
<name>A0ABW6T364_9ACTN</name>
<feature type="transmembrane region" description="Helical" evidence="1">
    <location>
        <begin position="89"/>
        <end position="108"/>
    </location>
</feature>
<keyword evidence="1" id="KW-1133">Transmembrane helix</keyword>